<keyword evidence="1" id="KW-1133">Transmembrane helix</keyword>
<keyword evidence="1" id="KW-0472">Membrane</keyword>
<proteinExistence type="predicted"/>
<dbReference type="EMBL" id="VGIY01000011">
    <property type="protein sequence ID" value="MBM3316418.1"/>
    <property type="molecule type" value="Genomic_DNA"/>
</dbReference>
<evidence type="ECO:0000256" key="1">
    <source>
        <dbReference type="SAM" id="Phobius"/>
    </source>
</evidence>
<evidence type="ECO:0000313" key="3">
    <source>
        <dbReference type="Proteomes" id="UP000748308"/>
    </source>
</evidence>
<dbReference type="Proteomes" id="UP000748308">
    <property type="component" value="Unassembled WGS sequence"/>
</dbReference>
<accession>A0A937X5V4</accession>
<gene>
    <name evidence="2" type="ORF">FJY75_01060</name>
</gene>
<protein>
    <submittedName>
        <fullName evidence="2">Prepilin-type N-terminal cleavage/methylation domain-containing protein</fullName>
    </submittedName>
</protein>
<comment type="caution">
    <text evidence="2">The sequence shown here is derived from an EMBL/GenBank/DDBJ whole genome shotgun (WGS) entry which is preliminary data.</text>
</comment>
<name>A0A937X5V4_UNCEI</name>
<feature type="transmembrane region" description="Helical" evidence="1">
    <location>
        <begin position="20"/>
        <end position="41"/>
    </location>
</feature>
<evidence type="ECO:0000313" key="2">
    <source>
        <dbReference type="EMBL" id="MBM3316418.1"/>
    </source>
</evidence>
<sequence length="376" mass="40540">MPGRRAIASRVRGQLGFTLIEILLAGAISALLLTAAAGLFGNLLELSRGVSAGDEIGRDIERAVALLRRDIAQARGAIAAGADSLALRGDGGASVRYARRGAAADTLVRAAGGGAHPVAGGVVLLDFALHIVERPYTEEKIAPALIEREALAFEPGDWDAWIGQTDCTYESRGERRIKDREWVAEEFWGQGAFAALTRAAVRVRAKDKLPTEVDILVEVYRAADQAPRHPAQLVAQGRIASASMTEEYQWQEVPLTTVDPAPIEAGGRYWLVCRPASAGGGTYAGHLEYERIKDCDSGEWPGTDMTYRQSNDAGASWSEATHRREAFFRLYGLSQETLLTEVSATKADTLGVAYRLALQRGEVSAHRGGFIAFHNP</sequence>
<dbReference type="AlphaFoldDB" id="A0A937X5V4"/>
<reference evidence="2" key="1">
    <citation type="submission" date="2019-03" db="EMBL/GenBank/DDBJ databases">
        <title>Lake Tanganyika Metagenome-Assembled Genomes (MAGs).</title>
        <authorList>
            <person name="Tran P."/>
        </authorList>
    </citation>
    <scope>NUCLEOTIDE SEQUENCE</scope>
    <source>
        <strain evidence="2">M_DeepCast_400m_m2_100</strain>
    </source>
</reference>
<organism evidence="2 3">
    <name type="scientific">Eiseniibacteriota bacterium</name>
    <dbReference type="NCBI Taxonomy" id="2212470"/>
    <lineage>
        <taxon>Bacteria</taxon>
        <taxon>Candidatus Eiseniibacteriota</taxon>
    </lineage>
</organism>
<keyword evidence="1" id="KW-0812">Transmembrane</keyword>